<dbReference type="Proteomes" id="UP000193498">
    <property type="component" value="Unassembled WGS sequence"/>
</dbReference>
<dbReference type="GO" id="GO:0071277">
    <property type="term" value="P:cellular response to calcium ion"/>
    <property type="evidence" value="ECO:0007669"/>
    <property type="project" value="TreeGrafter"/>
</dbReference>
<dbReference type="Pfam" id="PF00168">
    <property type="entry name" value="C2"/>
    <property type="match status" value="1"/>
</dbReference>
<comment type="caution">
    <text evidence="5">The sequence shown here is derived from an EMBL/GenBank/DDBJ whole genome shotgun (WGS) entry which is preliminary data.</text>
</comment>
<dbReference type="SUPFAM" id="SSF49562">
    <property type="entry name" value="C2 domain (Calcium/lipid-binding domain, CaLB)"/>
    <property type="match status" value="1"/>
</dbReference>
<reference evidence="5 6" key="1">
    <citation type="submission" date="2016-07" db="EMBL/GenBank/DDBJ databases">
        <title>Pervasive Adenine N6-methylation of Active Genes in Fungi.</title>
        <authorList>
            <consortium name="DOE Joint Genome Institute"/>
            <person name="Mondo S.J."/>
            <person name="Dannebaum R.O."/>
            <person name="Kuo R.C."/>
            <person name="Labutti K."/>
            <person name="Haridas S."/>
            <person name="Kuo A."/>
            <person name="Salamov A."/>
            <person name="Ahrendt S.R."/>
            <person name="Lipzen A."/>
            <person name="Sullivan W."/>
            <person name="Andreopoulos W.B."/>
            <person name="Clum A."/>
            <person name="Lindquist E."/>
            <person name="Daum C."/>
            <person name="Ramamoorthy G.K."/>
            <person name="Gryganskyi A."/>
            <person name="Culley D."/>
            <person name="Magnuson J.K."/>
            <person name="James T.Y."/>
            <person name="O'Malley M.A."/>
            <person name="Stajich J.E."/>
            <person name="Spatafora J.W."/>
            <person name="Visel A."/>
            <person name="Grigoriev I.V."/>
        </authorList>
    </citation>
    <scope>NUCLEOTIDE SEQUENCE [LARGE SCALE GENOMIC DNA]</scope>
    <source>
        <strain evidence="5 6">CBS 931.73</strain>
    </source>
</reference>
<evidence type="ECO:0000259" key="4">
    <source>
        <dbReference type="PROSITE" id="PS50234"/>
    </source>
</evidence>
<dbReference type="PANTHER" id="PTHR10857:SF106">
    <property type="entry name" value="C2 DOMAIN-CONTAINING PROTEIN"/>
    <property type="match status" value="1"/>
</dbReference>
<dbReference type="SMART" id="SM00327">
    <property type="entry name" value="VWA"/>
    <property type="match status" value="1"/>
</dbReference>
<gene>
    <name evidence="5" type="ORF">K493DRAFT_310559</name>
</gene>
<keyword evidence="6" id="KW-1185">Reference proteome</keyword>
<dbReference type="InterPro" id="IPR035892">
    <property type="entry name" value="C2_domain_sf"/>
</dbReference>
<dbReference type="GO" id="GO:0005886">
    <property type="term" value="C:plasma membrane"/>
    <property type="evidence" value="ECO:0007669"/>
    <property type="project" value="TreeGrafter"/>
</dbReference>
<dbReference type="PROSITE" id="PS50234">
    <property type="entry name" value="VWFA"/>
    <property type="match status" value="1"/>
</dbReference>
<dbReference type="STRING" id="1314790.A0A1Y1Z9H2"/>
<dbReference type="Gene3D" id="2.60.40.150">
    <property type="entry name" value="C2 domain"/>
    <property type="match status" value="1"/>
</dbReference>
<comment type="similarity">
    <text evidence="1">Belongs to the copine family.</text>
</comment>
<dbReference type="InterPro" id="IPR045052">
    <property type="entry name" value="Copine"/>
</dbReference>
<evidence type="ECO:0000313" key="5">
    <source>
        <dbReference type="EMBL" id="ORY06425.1"/>
    </source>
</evidence>
<evidence type="ECO:0000256" key="2">
    <source>
        <dbReference type="ARBA" id="ARBA00022737"/>
    </source>
</evidence>
<dbReference type="Pfam" id="PF07002">
    <property type="entry name" value="Copine"/>
    <property type="match status" value="1"/>
</dbReference>
<evidence type="ECO:0000259" key="3">
    <source>
        <dbReference type="PROSITE" id="PS50004"/>
    </source>
</evidence>
<evidence type="ECO:0000256" key="1">
    <source>
        <dbReference type="ARBA" id="ARBA00009048"/>
    </source>
</evidence>
<dbReference type="InterPro" id="IPR000008">
    <property type="entry name" value="C2_dom"/>
</dbReference>
<protein>
    <submittedName>
        <fullName evidence="5">Copine-domain-containing protein</fullName>
    </submittedName>
</protein>
<keyword evidence="2" id="KW-0677">Repeat</keyword>
<dbReference type="EMBL" id="MCFE01000016">
    <property type="protein sequence ID" value="ORY06425.1"/>
    <property type="molecule type" value="Genomic_DNA"/>
</dbReference>
<dbReference type="OrthoDB" id="5855668at2759"/>
<dbReference type="InterPro" id="IPR036465">
    <property type="entry name" value="vWFA_dom_sf"/>
</dbReference>
<proteinExistence type="inferred from homology"/>
<name>A0A1Y1Z9H2_9FUNG</name>
<dbReference type="AlphaFoldDB" id="A0A1Y1Z9H2"/>
<dbReference type="InParanoid" id="A0A1Y1Z9H2"/>
<dbReference type="CDD" id="cd04047">
    <property type="entry name" value="C2B_Copine"/>
    <property type="match status" value="1"/>
</dbReference>
<dbReference type="PANTHER" id="PTHR10857">
    <property type="entry name" value="COPINE"/>
    <property type="match status" value="1"/>
</dbReference>
<evidence type="ECO:0000313" key="6">
    <source>
        <dbReference type="Proteomes" id="UP000193498"/>
    </source>
</evidence>
<dbReference type="InterPro" id="IPR037768">
    <property type="entry name" value="C2B_Copine"/>
</dbReference>
<dbReference type="SUPFAM" id="SSF53300">
    <property type="entry name" value="vWA-like"/>
    <property type="match status" value="1"/>
</dbReference>
<feature type="domain" description="C2" evidence="3">
    <location>
        <begin position="1"/>
        <end position="90"/>
    </location>
</feature>
<feature type="domain" description="VWFA" evidence="4">
    <location>
        <begin position="127"/>
        <end position="341"/>
    </location>
</feature>
<dbReference type="InterPro" id="IPR010734">
    <property type="entry name" value="Copine_C"/>
</dbReference>
<sequence>MNNDPFFSISSQKFDGSWVLVYRSEICNSTNTPQWDAFNGPLAKFTDDENDGRLLIQVYDHRRNGGHVLIGEIQTTIQQLVASKGKNLALVNEAKANSNPGILSIEEFSVERKFTFYEYISGGAHINLSVAIDLSSSNGDPKNPQSLHYQNPRESNQYQRAIMDLGNILERYDQDKLFPVFGFGAKSNDAQSTHLITLCERATGIKGVLEAYNQALLTVQPSEPTYLSQVIDEACSRLEYDLAQARRTSSYIQHYHVLLIITDGNIDDMENTIGSIIRASELPLSIIIAGVGFNDFTNMEVLDSDEKILTLNGQTAKRDIVQFVPLNQFQGLNSHKLTRAVLTEIPDQFMEYMNNQQIPPPKQRLH</sequence>
<dbReference type="InterPro" id="IPR002035">
    <property type="entry name" value="VWF_A"/>
</dbReference>
<accession>A0A1Y1Z9H2</accession>
<dbReference type="PROSITE" id="PS50004">
    <property type="entry name" value="C2"/>
    <property type="match status" value="1"/>
</dbReference>
<dbReference type="GO" id="GO:0005544">
    <property type="term" value="F:calcium-dependent phospholipid binding"/>
    <property type="evidence" value="ECO:0007669"/>
    <property type="project" value="InterPro"/>
</dbReference>
<organism evidence="5 6">
    <name type="scientific">Basidiobolus meristosporus CBS 931.73</name>
    <dbReference type="NCBI Taxonomy" id="1314790"/>
    <lineage>
        <taxon>Eukaryota</taxon>
        <taxon>Fungi</taxon>
        <taxon>Fungi incertae sedis</taxon>
        <taxon>Zoopagomycota</taxon>
        <taxon>Entomophthoromycotina</taxon>
        <taxon>Basidiobolomycetes</taxon>
        <taxon>Basidiobolales</taxon>
        <taxon>Basidiobolaceae</taxon>
        <taxon>Basidiobolus</taxon>
    </lineage>
</organism>